<comment type="caution">
    <text evidence="1">The sequence shown here is derived from an EMBL/GenBank/DDBJ whole genome shotgun (WGS) entry which is preliminary data.</text>
</comment>
<proteinExistence type="predicted"/>
<evidence type="ECO:0000313" key="1">
    <source>
        <dbReference type="EMBL" id="MBP1907069.1"/>
    </source>
</evidence>
<dbReference type="EMBL" id="JAGGKG010000021">
    <property type="protein sequence ID" value="MBP1907069.1"/>
    <property type="molecule type" value="Genomic_DNA"/>
</dbReference>
<name>A0ABS4FWV8_9BACL</name>
<gene>
    <name evidence="1" type="ORF">J2Z32_003734</name>
</gene>
<dbReference type="InterPro" id="IPR010022">
    <property type="entry name" value="XkdX"/>
</dbReference>
<organism evidence="1 2">
    <name type="scientific">Paenibacillus turicensis</name>
    <dbReference type="NCBI Taxonomy" id="160487"/>
    <lineage>
        <taxon>Bacteria</taxon>
        <taxon>Bacillati</taxon>
        <taxon>Bacillota</taxon>
        <taxon>Bacilli</taxon>
        <taxon>Bacillales</taxon>
        <taxon>Paenibacillaceae</taxon>
        <taxon>Paenibacillus</taxon>
    </lineage>
</organism>
<evidence type="ECO:0008006" key="3">
    <source>
        <dbReference type="Google" id="ProtNLM"/>
    </source>
</evidence>
<protein>
    <recommendedName>
        <fullName evidence="3">XkdX family protein</fullName>
    </recommendedName>
</protein>
<keyword evidence="2" id="KW-1185">Reference proteome</keyword>
<dbReference type="Proteomes" id="UP001519272">
    <property type="component" value="Unassembled WGS sequence"/>
</dbReference>
<dbReference type="Pfam" id="PF09693">
    <property type="entry name" value="Phage_XkdX"/>
    <property type="match status" value="1"/>
</dbReference>
<accession>A0ABS4FWV8</accession>
<sequence length="46" mass="5484">MFNTPLDMYQYFYDRKWITETQLRSCVALGEITASEFQVITGKPYK</sequence>
<evidence type="ECO:0000313" key="2">
    <source>
        <dbReference type="Proteomes" id="UP001519272"/>
    </source>
</evidence>
<reference evidence="1 2" key="1">
    <citation type="submission" date="2021-03" db="EMBL/GenBank/DDBJ databases">
        <title>Genomic Encyclopedia of Type Strains, Phase IV (KMG-IV): sequencing the most valuable type-strain genomes for metagenomic binning, comparative biology and taxonomic classification.</title>
        <authorList>
            <person name="Goeker M."/>
        </authorList>
    </citation>
    <scope>NUCLEOTIDE SEQUENCE [LARGE SCALE GENOMIC DNA]</scope>
    <source>
        <strain evidence="1 2">DSM 14349</strain>
    </source>
</reference>